<name>A0A939BSD6_9BACL</name>
<evidence type="ECO:0000256" key="1">
    <source>
        <dbReference type="ARBA" id="ARBA00004196"/>
    </source>
</evidence>
<evidence type="ECO:0000313" key="8">
    <source>
        <dbReference type="Proteomes" id="UP000717624"/>
    </source>
</evidence>
<dbReference type="PROSITE" id="PS51257">
    <property type="entry name" value="PROKAR_LIPOPROTEIN"/>
    <property type="match status" value="1"/>
</dbReference>
<evidence type="ECO:0000256" key="2">
    <source>
        <dbReference type="ARBA" id="ARBA00008814"/>
    </source>
</evidence>
<evidence type="ECO:0000256" key="3">
    <source>
        <dbReference type="ARBA" id="ARBA00022448"/>
    </source>
</evidence>
<dbReference type="PROSITE" id="PS50983">
    <property type="entry name" value="FE_B12_PBP"/>
    <property type="match status" value="1"/>
</dbReference>
<dbReference type="RefSeq" id="WP_204518106.1">
    <property type="nucleotide sequence ID" value="NZ_BAABIN010000020.1"/>
</dbReference>
<dbReference type="Pfam" id="PF01497">
    <property type="entry name" value="Peripla_BP_2"/>
    <property type="match status" value="1"/>
</dbReference>
<dbReference type="AlphaFoldDB" id="A0A939BSD6"/>
<comment type="subcellular location">
    <subcellularLocation>
        <location evidence="1">Cell envelope</location>
    </subcellularLocation>
</comment>
<sequence>MRKFKPTVLTIITALLFSLLAGCSSSTKTPTTAQATGGAHTEKAEKIASLSIHLTNDLLALGITPVGSVIGGKAKDFLAHVADRLHNTKKLGVAADPDMEALLALKPDMILVDEEFAGQDLDKYNKIAPTHMFSLDEGTWRDHLRALGQMLNREQQAESFIQEYEAQAERVKSLIKEKTGATTAMAIRVSAKELRVQGMKRPLGPLLFEDLELQPANGVEKIQKAYEVISQEVLADYDPDLIFVIVNVEEDAKKVFEQLQVNPLWLGLRAVKENHVYVINEQPWLDYSALGSKMALDEAEKLFAK</sequence>
<evidence type="ECO:0000256" key="5">
    <source>
        <dbReference type="SAM" id="SignalP"/>
    </source>
</evidence>
<evidence type="ECO:0000259" key="6">
    <source>
        <dbReference type="PROSITE" id="PS50983"/>
    </source>
</evidence>
<reference evidence="7" key="1">
    <citation type="submission" date="2021-01" db="EMBL/GenBank/DDBJ databases">
        <title>Genomic Encyclopedia of Type Strains, Phase IV (KMG-IV): sequencing the most valuable type-strain genomes for metagenomic binning, comparative biology and taxonomic classification.</title>
        <authorList>
            <person name="Goeker M."/>
        </authorList>
    </citation>
    <scope>NUCLEOTIDE SEQUENCE</scope>
    <source>
        <strain evidence="7">DSM 25523</strain>
    </source>
</reference>
<feature type="signal peptide" evidence="5">
    <location>
        <begin position="1"/>
        <end position="21"/>
    </location>
</feature>
<organism evidence="7 8">
    <name type="scientific">Brevibacillus fulvus</name>
    <dbReference type="NCBI Taxonomy" id="1125967"/>
    <lineage>
        <taxon>Bacteria</taxon>
        <taxon>Bacillati</taxon>
        <taxon>Bacillota</taxon>
        <taxon>Bacilli</taxon>
        <taxon>Bacillales</taxon>
        <taxon>Paenibacillaceae</taxon>
        <taxon>Brevibacillus</taxon>
    </lineage>
</organism>
<dbReference type="GO" id="GO:0030288">
    <property type="term" value="C:outer membrane-bounded periplasmic space"/>
    <property type="evidence" value="ECO:0007669"/>
    <property type="project" value="TreeGrafter"/>
</dbReference>
<dbReference type="InterPro" id="IPR002491">
    <property type="entry name" value="ABC_transptr_periplasmic_BD"/>
</dbReference>
<dbReference type="GO" id="GO:1901678">
    <property type="term" value="P:iron coordination entity transport"/>
    <property type="evidence" value="ECO:0007669"/>
    <property type="project" value="UniProtKB-ARBA"/>
</dbReference>
<proteinExistence type="inferred from homology"/>
<dbReference type="Gene3D" id="3.40.50.1980">
    <property type="entry name" value="Nitrogenase molybdenum iron protein domain"/>
    <property type="match status" value="2"/>
</dbReference>
<keyword evidence="4 5" id="KW-0732">Signal</keyword>
<dbReference type="SUPFAM" id="SSF53807">
    <property type="entry name" value="Helical backbone' metal receptor"/>
    <property type="match status" value="1"/>
</dbReference>
<dbReference type="PANTHER" id="PTHR30532:SF21">
    <property type="entry name" value="SIDEROPHORE-BINDING LIPOPROTEIN YFIY-RELATED"/>
    <property type="match status" value="1"/>
</dbReference>
<evidence type="ECO:0000256" key="4">
    <source>
        <dbReference type="ARBA" id="ARBA00022729"/>
    </source>
</evidence>
<accession>A0A939BSD6</accession>
<keyword evidence="3" id="KW-0813">Transport</keyword>
<dbReference type="CDD" id="cd01138">
    <property type="entry name" value="FeuA"/>
    <property type="match status" value="1"/>
</dbReference>
<dbReference type="EMBL" id="JAFBEB010000005">
    <property type="protein sequence ID" value="MBM7590358.1"/>
    <property type="molecule type" value="Genomic_DNA"/>
</dbReference>
<dbReference type="Proteomes" id="UP000717624">
    <property type="component" value="Unassembled WGS sequence"/>
</dbReference>
<evidence type="ECO:0000313" key="7">
    <source>
        <dbReference type="EMBL" id="MBM7590358.1"/>
    </source>
</evidence>
<protein>
    <submittedName>
        <fullName evidence="7">Iron complex transport system substrate-binding protein</fullName>
    </submittedName>
</protein>
<dbReference type="PANTHER" id="PTHR30532">
    <property type="entry name" value="IRON III DICITRATE-BINDING PERIPLASMIC PROTEIN"/>
    <property type="match status" value="1"/>
</dbReference>
<keyword evidence="8" id="KW-1185">Reference proteome</keyword>
<feature type="chain" id="PRO_5039569484" evidence="5">
    <location>
        <begin position="22"/>
        <end position="305"/>
    </location>
</feature>
<feature type="domain" description="Fe/B12 periplasmic-binding" evidence="6">
    <location>
        <begin position="46"/>
        <end position="305"/>
    </location>
</feature>
<comment type="caution">
    <text evidence="7">The sequence shown here is derived from an EMBL/GenBank/DDBJ whole genome shotgun (WGS) entry which is preliminary data.</text>
</comment>
<dbReference type="InterPro" id="IPR051313">
    <property type="entry name" value="Bact_iron-sidero_bind"/>
</dbReference>
<gene>
    <name evidence="7" type="ORF">JOD01_001962</name>
</gene>
<comment type="similarity">
    <text evidence="2">Belongs to the bacterial solute-binding protein 8 family.</text>
</comment>